<keyword evidence="3" id="KW-0808">Transferase</keyword>
<dbReference type="InterPro" id="IPR015421">
    <property type="entry name" value="PyrdxlP-dep_Trfase_major"/>
</dbReference>
<feature type="non-terminal residue" evidence="6">
    <location>
        <position position="64"/>
    </location>
</feature>
<evidence type="ECO:0000256" key="5">
    <source>
        <dbReference type="ARBA" id="ARBA00023315"/>
    </source>
</evidence>
<feature type="non-terminal residue" evidence="6">
    <location>
        <position position="1"/>
    </location>
</feature>
<accession>A0A9N9J300</accession>
<proteinExistence type="inferred from homology"/>
<keyword evidence="4" id="KW-0663">Pyridoxal phosphate</keyword>
<comment type="similarity">
    <text evidence="2">Belongs to the class-II pyridoxal-phosphate-dependent aminotransferase family.</text>
</comment>
<dbReference type="InterPro" id="IPR050087">
    <property type="entry name" value="AON_synthase_class-II"/>
</dbReference>
<dbReference type="AlphaFoldDB" id="A0A9N9J300"/>
<evidence type="ECO:0000256" key="2">
    <source>
        <dbReference type="ARBA" id="ARBA00008392"/>
    </source>
</evidence>
<dbReference type="GO" id="GO:0046513">
    <property type="term" value="P:ceramide biosynthetic process"/>
    <property type="evidence" value="ECO:0007669"/>
    <property type="project" value="TreeGrafter"/>
</dbReference>
<evidence type="ECO:0000313" key="6">
    <source>
        <dbReference type="EMBL" id="CAG8763289.1"/>
    </source>
</evidence>
<dbReference type="PANTHER" id="PTHR13693">
    <property type="entry name" value="CLASS II AMINOTRANSFERASE/8-AMINO-7-OXONONANOATE SYNTHASE"/>
    <property type="match status" value="1"/>
</dbReference>
<dbReference type="EMBL" id="CAJVPS010047634">
    <property type="protein sequence ID" value="CAG8763289.1"/>
    <property type="molecule type" value="Genomic_DNA"/>
</dbReference>
<dbReference type="GO" id="GO:0016020">
    <property type="term" value="C:membrane"/>
    <property type="evidence" value="ECO:0007669"/>
    <property type="project" value="GOC"/>
</dbReference>
<evidence type="ECO:0000256" key="4">
    <source>
        <dbReference type="ARBA" id="ARBA00022898"/>
    </source>
</evidence>
<keyword evidence="7" id="KW-1185">Reference proteome</keyword>
<gene>
    <name evidence="6" type="ORF">ALEPTO_LOCUS13751</name>
</gene>
<dbReference type="InterPro" id="IPR015424">
    <property type="entry name" value="PyrdxlP-dep_Trfase"/>
</dbReference>
<comment type="caution">
    <text evidence="6">The sequence shown here is derived from an EMBL/GenBank/DDBJ whole genome shotgun (WGS) entry which is preliminary data.</text>
</comment>
<reference evidence="6" key="1">
    <citation type="submission" date="2021-06" db="EMBL/GenBank/DDBJ databases">
        <authorList>
            <person name="Kallberg Y."/>
            <person name="Tangrot J."/>
            <person name="Rosling A."/>
        </authorList>
    </citation>
    <scope>NUCLEOTIDE SEQUENCE</scope>
    <source>
        <strain evidence="6">FL130A</strain>
    </source>
</reference>
<evidence type="ECO:0000313" key="7">
    <source>
        <dbReference type="Proteomes" id="UP000789508"/>
    </source>
</evidence>
<name>A0A9N9J300_9GLOM</name>
<dbReference type="GO" id="GO:0005783">
    <property type="term" value="C:endoplasmic reticulum"/>
    <property type="evidence" value="ECO:0007669"/>
    <property type="project" value="TreeGrafter"/>
</dbReference>
<dbReference type="Proteomes" id="UP000789508">
    <property type="component" value="Unassembled WGS sequence"/>
</dbReference>
<protein>
    <submittedName>
        <fullName evidence="6">10725_t:CDS:1</fullName>
    </submittedName>
</protein>
<evidence type="ECO:0000256" key="1">
    <source>
        <dbReference type="ARBA" id="ARBA00001933"/>
    </source>
</evidence>
<comment type="cofactor">
    <cofactor evidence="1">
        <name>pyridoxal 5'-phosphate</name>
        <dbReference type="ChEBI" id="CHEBI:597326"/>
    </cofactor>
</comment>
<evidence type="ECO:0000256" key="3">
    <source>
        <dbReference type="ARBA" id="ARBA00022679"/>
    </source>
</evidence>
<dbReference type="GO" id="GO:0046512">
    <property type="term" value="P:sphingosine biosynthetic process"/>
    <property type="evidence" value="ECO:0007669"/>
    <property type="project" value="TreeGrafter"/>
</dbReference>
<keyword evidence="5" id="KW-0012">Acyltransferase</keyword>
<dbReference type="SUPFAM" id="SSF53383">
    <property type="entry name" value="PLP-dependent transferases"/>
    <property type="match status" value="1"/>
</dbReference>
<dbReference type="Gene3D" id="3.40.640.10">
    <property type="entry name" value="Type I PLP-dependent aspartate aminotransferase-like (Major domain)"/>
    <property type="match status" value="1"/>
</dbReference>
<organism evidence="6 7">
    <name type="scientific">Ambispora leptoticha</name>
    <dbReference type="NCBI Taxonomy" id="144679"/>
    <lineage>
        <taxon>Eukaryota</taxon>
        <taxon>Fungi</taxon>
        <taxon>Fungi incertae sedis</taxon>
        <taxon>Mucoromycota</taxon>
        <taxon>Glomeromycotina</taxon>
        <taxon>Glomeromycetes</taxon>
        <taxon>Archaeosporales</taxon>
        <taxon>Ambisporaceae</taxon>
        <taxon>Ambispora</taxon>
    </lineage>
</organism>
<dbReference type="GO" id="GO:0004758">
    <property type="term" value="F:serine C-palmitoyltransferase activity"/>
    <property type="evidence" value="ECO:0007669"/>
    <property type="project" value="TreeGrafter"/>
</dbReference>
<dbReference type="PANTHER" id="PTHR13693:SF2">
    <property type="entry name" value="SERINE PALMITOYLTRANSFERASE 1"/>
    <property type="match status" value="1"/>
</dbReference>
<sequence length="64" mass="7302">SGRRLTRRFIVTEGIFENSGKIAQLPKLLELKKKFKYRLILDESLSIGTLGKRGAGLTDYYNIN</sequence>